<dbReference type="GO" id="GO:1990904">
    <property type="term" value="C:ribonucleoprotein complex"/>
    <property type="evidence" value="ECO:0007669"/>
    <property type="project" value="UniProtKB-KW"/>
</dbReference>
<protein>
    <submittedName>
        <fullName evidence="7">S1 RNA-binding domain-containing protein</fullName>
    </submittedName>
</protein>
<feature type="non-terminal residue" evidence="7">
    <location>
        <position position="1"/>
    </location>
</feature>
<gene>
    <name evidence="7" type="ORF">IAB05_06190</name>
</gene>
<evidence type="ECO:0000256" key="1">
    <source>
        <dbReference type="ARBA" id="ARBA00006767"/>
    </source>
</evidence>
<dbReference type="SUPFAM" id="SSF50249">
    <property type="entry name" value="Nucleic acid-binding proteins"/>
    <property type="match status" value="4"/>
</dbReference>
<comment type="similarity">
    <text evidence="1">Belongs to the bacterial ribosomal protein bS1 family.</text>
</comment>
<dbReference type="PROSITE" id="PS50126">
    <property type="entry name" value="S1"/>
    <property type="match status" value="4"/>
</dbReference>
<dbReference type="GO" id="GO:0003729">
    <property type="term" value="F:mRNA binding"/>
    <property type="evidence" value="ECO:0007669"/>
    <property type="project" value="TreeGrafter"/>
</dbReference>
<feature type="compositionally biased region" description="Basic and acidic residues" evidence="5">
    <location>
        <begin position="507"/>
        <end position="517"/>
    </location>
</feature>
<dbReference type="EMBL" id="DVNF01000180">
    <property type="protein sequence ID" value="HIU60963.1"/>
    <property type="molecule type" value="Genomic_DNA"/>
</dbReference>
<dbReference type="GO" id="GO:0005840">
    <property type="term" value="C:ribosome"/>
    <property type="evidence" value="ECO:0007669"/>
    <property type="project" value="UniProtKB-KW"/>
</dbReference>
<evidence type="ECO:0000256" key="4">
    <source>
        <dbReference type="ARBA" id="ARBA00025604"/>
    </source>
</evidence>
<dbReference type="InterPro" id="IPR050437">
    <property type="entry name" value="Ribos_protein_bS1-like"/>
</dbReference>
<dbReference type="GO" id="GO:0006412">
    <property type="term" value="P:translation"/>
    <property type="evidence" value="ECO:0007669"/>
    <property type="project" value="TreeGrafter"/>
</dbReference>
<dbReference type="AlphaFoldDB" id="A0A9D1MJ28"/>
<dbReference type="Proteomes" id="UP000824094">
    <property type="component" value="Unassembled WGS sequence"/>
</dbReference>
<feature type="region of interest" description="Disordered" evidence="5">
    <location>
        <begin position="470"/>
        <end position="521"/>
    </location>
</feature>
<dbReference type="Gene3D" id="2.40.50.140">
    <property type="entry name" value="Nucleic acid-binding proteins"/>
    <property type="match status" value="3"/>
</dbReference>
<dbReference type="Pfam" id="PF00575">
    <property type="entry name" value="S1"/>
    <property type="match status" value="2"/>
</dbReference>
<reference evidence="7" key="1">
    <citation type="submission" date="2020-10" db="EMBL/GenBank/DDBJ databases">
        <authorList>
            <person name="Gilroy R."/>
        </authorList>
    </citation>
    <scope>NUCLEOTIDE SEQUENCE</scope>
    <source>
        <strain evidence="7">18911</strain>
    </source>
</reference>
<feature type="domain" description="S1 motif" evidence="6">
    <location>
        <begin position="305"/>
        <end position="378"/>
    </location>
</feature>
<evidence type="ECO:0000259" key="6">
    <source>
        <dbReference type="PROSITE" id="PS50126"/>
    </source>
</evidence>
<dbReference type="InterPro" id="IPR012340">
    <property type="entry name" value="NA-bd_OB-fold"/>
</dbReference>
<reference evidence="7" key="2">
    <citation type="journal article" date="2021" name="PeerJ">
        <title>Extensive microbial diversity within the chicken gut microbiome revealed by metagenomics and culture.</title>
        <authorList>
            <person name="Gilroy R."/>
            <person name="Ravi A."/>
            <person name="Getino M."/>
            <person name="Pursley I."/>
            <person name="Horton D.L."/>
            <person name="Alikhan N.F."/>
            <person name="Baker D."/>
            <person name="Gharbi K."/>
            <person name="Hall N."/>
            <person name="Watson M."/>
            <person name="Adriaenssens E.M."/>
            <person name="Foster-Nyarko E."/>
            <person name="Jarju S."/>
            <person name="Secka A."/>
            <person name="Antonio M."/>
            <person name="Oren A."/>
            <person name="Chaudhuri R.R."/>
            <person name="La Ragione R."/>
            <person name="Hildebrand F."/>
            <person name="Pallen M.J."/>
        </authorList>
    </citation>
    <scope>NUCLEOTIDE SEQUENCE</scope>
    <source>
        <strain evidence="7">18911</strain>
    </source>
</reference>
<sequence length="551" mass="61026">LEISRKKADAVLIEKVSDLQSAKIKNNITKLAVLAGASTPKELTMEVIYTMEQNNTPDVAIDVNPTEVAEEKVTETVTEEVKADEAVVETAEKPVQKKKKEITTMEEAMKAGFAPKSYRENQRVRVTVESVDQTGVNVSLNLGGKNDAGFIAASEMEIDGSFDPANYTVGETLEAIIIPKADAKSKTINLSKRKCDEIFVGDAAAQHILNGEDFKLKITSVTKGGLLGKLGSYTIFVPASQIRMGFVKNLEDYVGKELRLRMLPPKEEEGGRKPNPKRIVASQRVILEEEKAQREDEFWANVVPGAVVEGKVKRFAQKDGKYFGIFVSVFNKDCLLHISDLSWTKVEDPSEVLKLNETYNFLVLKADREADKVSLGYKQLQKTPYQLAAEKYHVGDVVKGTVARIKDFGAFISLEPGIDGLVHVSEISHNYIKSAADALKVGDEVEAKIINFEKDKITLSIKACQEPEVQEVAEKEESDAPAQTSSRIAKFHNRAQGAEDQPKRRRRDEERDNEVHEYYSSGSTGATFADLFKNIDLSNFPASDDSDKADK</sequence>
<dbReference type="SMART" id="SM00316">
    <property type="entry name" value="S1"/>
    <property type="match status" value="4"/>
</dbReference>
<feature type="domain" description="S1 motif" evidence="6">
    <location>
        <begin position="395"/>
        <end position="462"/>
    </location>
</feature>
<feature type="compositionally biased region" description="Acidic residues" evidence="5">
    <location>
        <begin position="470"/>
        <end position="479"/>
    </location>
</feature>
<proteinExistence type="inferred from homology"/>
<evidence type="ECO:0000256" key="3">
    <source>
        <dbReference type="ARBA" id="ARBA00023274"/>
    </source>
</evidence>
<name>A0A9D1MJ28_9FIRM</name>
<dbReference type="PANTHER" id="PTHR10724:SF7">
    <property type="entry name" value="SMALL RIBOSOMAL SUBUNIT PROTEIN BS1C"/>
    <property type="match status" value="1"/>
</dbReference>
<evidence type="ECO:0000256" key="5">
    <source>
        <dbReference type="SAM" id="MobiDB-lite"/>
    </source>
</evidence>
<evidence type="ECO:0000313" key="8">
    <source>
        <dbReference type="Proteomes" id="UP000824094"/>
    </source>
</evidence>
<dbReference type="Gene3D" id="3.40.1010.20">
    <property type="entry name" value="4-hydroxy-3-methylbut-2-enyl diphosphate reductase, catalytic domain"/>
    <property type="match status" value="1"/>
</dbReference>
<accession>A0A9D1MJ28</accession>
<comment type="caution">
    <text evidence="7">The sequence shown here is derived from an EMBL/GenBank/DDBJ whole genome shotgun (WGS) entry which is preliminary data.</text>
</comment>
<dbReference type="GO" id="GO:0003735">
    <property type="term" value="F:structural constituent of ribosome"/>
    <property type="evidence" value="ECO:0007669"/>
    <property type="project" value="TreeGrafter"/>
</dbReference>
<dbReference type="FunFam" id="2.40.50.140:FF:000103">
    <property type="entry name" value="protein RRP5 homolog"/>
    <property type="match status" value="1"/>
</dbReference>
<organism evidence="7 8">
    <name type="scientific">Candidatus Stercoripulliclostridium merdigallinarum</name>
    <dbReference type="NCBI Taxonomy" id="2840951"/>
    <lineage>
        <taxon>Bacteria</taxon>
        <taxon>Bacillati</taxon>
        <taxon>Bacillota</taxon>
        <taxon>Clostridia</taxon>
        <taxon>Eubacteriales</taxon>
        <taxon>Candidatus Stercoripulliclostridium</taxon>
    </lineage>
</organism>
<evidence type="ECO:0000313" key="7">
    <source>
        <dbReference type="EMBL" id="HIU60963.1"/>
    </source>
</evidence>
<feature type="domain" description="S1 motif" evidence="6">
    <location>
        <begin position="211"/>
        <end position="284"/>
    </location>
</feature>
<evidence type="ECO:0000256" key="2">
    <source>
        <dbReference type="ARBA" id="ARBA00022980"/>
    </source>
</evidence>
<comment type="function">
    <text evidence="4">Binds mRNA; thus facilitating recognition of the initiation point. It is needed to translate mRNA with a short Shine-Dalgarno (SD) purine-rich sequence.</text>
</comment>
<dbReference type="PANTHER" id="PTHR10724">
    <property type="entry name" value="30S RIBOSOMAL PROTEIN S1"/>
    <property type="match status" value="1"/>
</dbReference>
<keyword evidence="2" id="KW-0689">Ribosomal protein</keyword>
<keyword evidence="3" id="KW-0687">Ribonucleoprotein</keyword>
<feature type="domain" description="S1 motif" evidence="6">
    <location>
        <begin position="121"/>
        <end position="193"/>
    </location>
</feature>
<dbReference type="InterPro" id="IPR003029">
    <property type="entry name" value="S1_domain"/>
</dbReference>